<proteinExistence type="predicted"/>
<dbReference type="AlphaFoldDB" id="A0A4Y2QDI7"/>
<comment type="caution">
    <text evidence="1">The sequence shown here is derived from an EMBL/GenBank/DDBJ whole genome shotgun (WGS) entry which is preliminary data.</text>
</comment>
<gene>
    <name evidence="1" type="ORF">AVEN_197851_1</name>
</gene>
<keyword evidence="2" id="KW-1185">Reference proteome</keyword>
<sequence length="84" mass="9380">MLPARLVALSGIAISNGSSFEKAYVHMDRQADMRYMIKSIRTLSDSHISSNFSRKAGGVALELRRCNEEACTHILQQRFGHEGI</sequence>
<dbReference type="Proteomes" id="UP000499080">
    <property type="component" value="Unassembled WGS sequence"/>
</dbReference>
<name>A0A4Y2QDI7_ARAVE</name>
<evidence type="ECO:0000313" key="2">
    <source>
        <dbReference type="Proteomes" id="UP000499080"/>
    </source>
</evidence>
<organism evidence="1 2">
    <name type="scientific">Araneus ventricosus</name>
    <name type="common">Orbweaver spider</name>
    <name type="synonym">Epeira ventricosa</name>
    <dbReference type="NCBI Taxonomy" id="182803"/>
    <lineage>
        <taxon>Eukaryota</taxon>
        <taxon>Metazoa</taxon>
        <taxon>Ecdysozoa</taxon>
        <taxon>Arthropoda</taxon>
        <taxon>Chelicerata</taxon>
        <taxon>Arachnida</taxon>
        <taxon>Araneae</taxon>
        <taxon>Araneomorphae</taxon>
        <taxon>Entelegynae</taxon>
        <taxon>Araneoidea</taxon>
        <taxon>Araneidae</taxon>
        <taxon>Araneus</taxon>
    </lineage>
</organism>
<reference evidence="1 2" key="1">
    <citation type="journal article" date="2019" name="Sci. Rep.">
        <title>Orb-weaving spider Araneus ventricosus genome elucidates the spidroin gene catalogue.</title>
        <authorList>
            <person name="Kono N."/>
            <person name="Nakamura H."/>
            <person name="Ohtoshi R."/>
            <person name="Moran D.A.P."/>
            <person name="Shinohara A."/>
            <person name="Yoshida Y."/>
            <person name="Fujiwara M."/>
            <person name="Mori M."/>
            <person name="Tomita M."/>
            <person name="Arakawa K."/>
        </authorList>
    </citation>
    <scope>NUCLEOTIDE SEQUENCE [LARGE SCALE GENOMIC DNA]</scope>
</reference>
<accession>A0A4Y2QDI7</accession>
<dbReference type="EMBL" id="BGPR01298607">
    <property type="protein sequence ID" value="GBN61103.1"/>
    <property type="molecule type" value="Genomic_DNA"/>
</dbReference>
<protein>
    <submittedName>
        <fullName evidence="1">Uncharacterized protein</fullName>
    </submittedName>
</protein>
<evidence type="ECO:0000313" key="1">
    <source>
        <dbReference type="EMBL" id="GBN61103.1"/>
    </source>
</evidence>